<dbReference type="EMBL" id="QICL01000003">
    <property type="protein sequence ID" value="PXV67565.1"/>
    <property type="molecule type" value="Genomic_DNA"/>
</dbReference>
<dbReference type="OrthoDB" id="996677at2"/>
<comment type="caution">
    <text evidence="2">The sequence shown here is derived from an EMBL/GenBank/DDBJ whole genome shotgun (WGS) entry which is preliminary data.</text>
</comment>
<accession>A0A2V3PSI8</accession>
<keyword evidence="3" id="KW-1185">Reference proteome</keyword>
<evidence type="ECO:0000313" key="3">
    <source>
        <dbReference type="Proteomes" id="UP000247973"/>
    </source>
</evidence>
<reference evidence="2 3" key="1">
    <citation type="submission" date="2018-03" db="EMBL/GenBank/DDBJ databases">
        <title>Genomic Encyclopedia of Archaeal and Bacterial Type Strains, Phase II (KMG-II): from individual species to whole genera.</title>
        <authorList>
            <person name="Goeker M."/>
        </authorList>
    </citation>
    <scope>NUCLEOTIDE SEQUENCE [LARGE SCALE GENOMIC DNA]</scope>
    <source>
        <strain evidence="2 3">DSM 100214</strain>
    </source>
</reference>
<gene>
    <name evidence="2" type="ORF">CLV62_103239</name>
</gene>
<dbReference type="GO" id="GO:0006508">
    <property type="term" value="P:proteolysis"/>
    <property type="evidence" value="ECO:0007669"/>
    <property type="project" value="InterPro"/>
</dbReference>
<dbReference type="AlphaFoldDB" id="A0A2V3PSI8"/>
<dbReference type="InterPro" id="IPR005074">
    <property type="entry name" value="Peptidase_C39"/>
</dbReference>
<evidence type="ECO:0000313" key="2">
    <source>
        <dbReference type="EMBL" id="PXV67565.1"/>
    </source>
</evidence>
<dbReference type="GO" id="GO:0016020">
    <property type="term" value="C:membrane"/>
    <property type="evidence" value="ECO:0007669"/>
    <property type="project" value="InterPro"/>
</dbReference>
<protein>
    <submittedName>
        <fullName evidence="2">Peptidase C39-like protein</fullName>
    </submittedName>
</protein>
<dbReference type="Proteomes" id="UP000247973">
    <property type="component" value="Unassembled WGS sequence"/>
</dbReference>
<sequence>MNVRSTYMVNLVSTYLSLCNVVHNRKVIGVQLDFEQKDSSILAISNILKDYDLSCKTYYSDFDTLKKDKRKGILHLRIDGGRYVVLKNLGAEGNVVFYDPVINKNIEISKFAFQKLWSSIVIYSDVMPSGNENETSKERITRKSVQD</sequence>
<organism evidence="2 3">
    <name type="scientific">Dysgonomonas alginatilytica</name>
    <dbReference type="NCBI Taxonomy" id="1605892"/>
    <lineage>
        <taxon>Bacteria</taxon>
        <taxon>Pseudomonadati</taxon>
        <taxon>Bacteroidota</taxon>
        <taxon>Bacteroidia</taxon>
        <taxon>Bacteroidales</taxon>
        <taxon>Dysgonomonadaceae</taxon>
        <taxon>Dysgonomonas</taxon>
    </lineage>
</organism>
<proteinExistence type="predicted"/>
<dbReference type="RefSeq" id="WP_110309695.1">
    <property type="nucleotide sequence ID" value="NZ_QICL01000003.1"/>
</dbReference>
<dbReference type="Gene3D" id="3.90.70.10">
    <property type="entry name" value="Cysteine proteinases"/>
    <property type="match status" value="1"/>
</dbReference>
<dbReference type="GO" id="GO:0008233">
    <property type="term" value="F:peptidase activity"/>
    <property type="evidence" value="ECO:0007669"/>
    <property type="project" value="InterPro"/>
</dbReference>
<dbReference type="Pfam" id="PF03412">
    <property type="entry name" value="Peptidase_C39"/>
    <property type="match status" value="1"/>
</dbReference>
<feature type="domain" description="Peptidase C39" evidence="1">
    <location>
        <begin position="32"/>
        <end position="123"/>
    </location>
</feature>
<name>A0A2V3PSI8_9BACT</name>
<evidence type="ECO:0000259" key="1">
    <source>
        <dbReference type="Pfam" id="PF03412"/>
    </source>
</evidence>
<dbReference type="GO" id="GO:0005524">
    <property type="term" value="F:ATP binding"/>
    <property type="evidence" value="ECO:0007669"/>
    <property type="project" value="InterPro"/>
</dbReference>